<proteinExistence type="predicted"/>
<dbReference type="Proteomes" id="UP000264071">
    <property type="component" value="Unassembled WGS sequence"/>
</dbReference>
<gene>
    <name evidence="2" type="ORF">DGD08_01845</name>
</gene>
<protein>
    <submittedName>
        <fullName evidence="2">Uncharacterized protein</fullName>
    </submittedName>
</protein>
<reference evidence="2 3" key="1">
    <citation type="journal article" date="2018" name="Nat. Biotechnol.">
        <title>A standardized bacterial taxonomy based on genome phylogeny substantially revises the tree of life.</title>
        <authorList>
            <person name="Parks D.H."/>
            <person name="Chuvochina M."/>
            <person name="Waite D.W."/>
            <person name="Rinke C."/>
            <person name="Skarshewski A."/>
            <person name="Chaumeil P.A."/>
            <person name="Hugenholtz P."/>
        </authorList>
    </citation>
    <scope>NUCLEOTIDE SEQUENCE [LARGE SCALE GENOMIC DNA]</scope>
    <source>
        <strain evidence="2">UBA8844</strain>
    </source>
</reference>
<organism evidence="2 3">
    <name type="scientific">Gemmatimonas aurantiaca</name>
    <dbReference type="NCBI Taxonomy" id="173480"/>
    <lineage>
        <taxon>Bacteria</taxon>
        <taxon>Pseudomonadati</taxon>
        <taxon>Gemmatimonadota</taxon>
        <taxon>Gemmatimonadia</taxon>
        <taxon>Gemmatimonadales</taxon>
        <taxon>Gemmatimonadaceae</taxon>
        <taxon>Gemmatimonas</taxon>
    </lineage>
</organism>
<evidence type="ECO:0000256" key="1">
    <source>
        <dbReference type="SAM" id="MobiDB-lite"/>
    </source>
</evidence>
<feature type="compositionally biased region" description="Gly residues" evidence="1">
    <location>
        <begin position="1"/>
        <end position="10"/>
    </location>
</feature>
<accession>A0A3D4V4A1</accession>
<evidence type="ECO:0000313" key="2">
    <source>
        <dbReference type="EMBL" id="HCT55936.1"/>
    </source>
</evidence>
<feature type="region of interest" description="Disordered" evidence="1">
    <location>
        <begin position="1"/>
        <end position="23"/>
    </location>
</feature>
<comment type="caution">
    <text evidence="2">The sequence shown here is derived from an EMBL/GenBank/DDBJ whole genome shotgun (WGS) entry which is preliminary data.</text>
</comment>
<evidence type="ECO:0000313" key="3">
    <source>
        <dbReference type="Proteomes" id="UP000264071"/>
    </source>
</evidence>
<dbReference type="AlphaFoldDB" id="A0A3D4V4A1"/>
<dbReference type="EMBL" id="DPIY01000002">
    <property type="protein sequence ID" value="HCT55936.1"/>
    <property type="molecule type" value="Genomic_DNA"/>
</dbReference>
<name>A0A3D4V4A1_9BACT</name>
<sequence>MVAIPPGGGRVTLIPPLGSEQTDVKYDGRQPTLRSRSRWGWRACDGVASPLNPGMRALYAGRTVAATIHDSDGVSGTIPTADLAFTSTDWDGDTVREEDTLLLSAEEALIYNDPHTDRLHWDNGPLTLRYEWVHLGPGPLWSFCAESGLGAWLRLAGELDDAGEEDVHTIVWTHDNDTSAVTSVVPVAIGDRCSAICHLHADGRVQLELVRNGASAVRGDRSAALAILGVWGNGGTTCVRVNEWIDAEGEPVRGTQQWRTGFVFGGVLPRRRVLELL</sequence>